<proteinExistence type="predicted"/>
<dbReference type="WBParaSite" id="DME_0000695401-mRNA-1">
    <property type="protein sequence ID" value="DME_0000695401-mRNA-1"/>
    <property type="gene ID" value="DME_0000695401"/>
</dbReference>
<evidence type="ECO:0000313" key="2">
    <source>
        <dbReference type="Proteomes" id="UP000038040"/>
    </source>
</evidence>
<protein>
    <submittedName>
        <fullName evidence="1 4">Uncharacterized protein</fullName>
    </submittedName>
</protein>
<gene>
    <name evidence="1" type="ORF">DME_LOCUS1533</name>
</gene>
<organism evidence="2 4">
    <name type="scientific">Dracunculus medinensis</name>
    <name type="common">Guinea worm</name>
    <dbReference type="NCBI Taxonomy" id="318479"/>
    <lineage>
        <taxon>Eukaryota</taxon>
        <taxon>Metazoa</taxon>
        <taxon>Ecdysozoa</taxon>
        <taxon>Nematoda</taxon>
        <taxon>Chromadorea</taxon>
        <taxon>Rhabditida</taxon>
        <taxon>Spirurina</taxon>
        <taxon>Dracunculoidea</taxon>
        <taxon>Dracunculidae</taxon>
        <taxon>Dracunculus</taxon>
    </lineage>
</organism>
<name>A0A0N4UHD1_DRAME</name>
<accession>A0A0N4UHD1</accession>
<evidence type="ECO:0000313" key="4">
    <source>
        <dbReference type="WBParaSite" id="DME_0000695401-mRNA-1"/>
    </source>
</evidence>
<reference evidence="1 3" key="2">
    <citation type="submission" date="2018-11" db="EMBL/GenBank/DDBJ databases">
        <authorList>
            <consortium name="Pathogen Informatics"/>
        </authorList>
    </citation>
    <scope>NUCLEOTIDE SEQUENCE [LARGE SCALE GENOMIC DNA]</scope>
</reference>
<evidence type="ECO:0000313" key="3">
    <source>
        <dbReference type="Proteomes" id="UP000274756"/>
    </source>
</evidence>
<dbReference type="AlphaFoldDB" id="A0A0N4UHD1"/>
<dbReference type="EMBL" id="UYYG01000024">
    <property type="protein sequence ID" value="VDN51560.1"/>
    <property type="molecule type" value="Genomic_DNA"/>
</dbReference>
<evidence type="ECO:0000313" key="1">
    <source>
        <dbReference type="EMBL" id="VDN51560.1"/>
    </source>
</evidence>
<dbReference type="Proteomes" id="UP000038040">
    <property type="component" value="Unplaced"/>
</dbReference>
<reference evidence="4" key="1">
    <citation type="submission" date="2017-02" db="UniProtKB">
        <authorList>
            <consortium name="WormBaseParasite"/>
        </authorList>
    </citation>
    <scope>IDENTIFICATION</scope>
</reference>
<keyword evidence="3" id="KW-1185">Reference proteome</keyword>
<dbReference type="Proteomes" id="UP000274756">
    <property type="component" value="Unassembled WGS sequence"/>
</dbReference>
<sequence>MAFLIANLLIITFSCSMILVKGSIVDRLKLLLDEPQFAVKPTYNPAVYGVKFSEDQMKELLRNALQWREQRS</sequence>